<comment type="caution">
    <text evidence="3">The sequence shown here is derived from an EMBL/GenBank/DDBJ whole genome shotgun (WGS) entry which is preliminary data.</text>
</comment>
<feature type="compositionally biased region" description="Low complexity" evidence="1">
    <location>
        <begin position="71"/>
        <end position="84"/>
    </location>
</feature>
<evidence type="ECO:0000256" key="1">
    <source>
        <dbReference type="SAM" id="MobiDB-lite"/>
    </source>
</evidence>
<feature type="compositionally biased region" description="Basic and acidic residues" evidence="1">
    <location>
        <begin position="152"/>
        <end position="167"/>
    </location>
</feature>
<feature type="signal peptide" evidence="2">
    <location>
        <begin position="1"/>
        <end position="16"/>
    </location>
</feature>
<reference evidence="3" key="1">
    <citation type="submission" date="2022-07" db="EMBL/GenBank/DDBJ databases">
        <title>Phylogenomic reconstructions and comparative analyses of Kickxellomycotina fungi.</title>
        <authorList>
            <person name="Reynolds N.K."/>
            <person name="Stajich J.E."/>
            <person name="Barry K."/>
            <person name="Grigoriev I.V."/>
            <person name="Crous P."/>
            <person name="Smith M.E."/>
        </authorList>
    </citation>
    <scope>NUCLEOTIDE SEQUENCE</scope>
    <source>
        <strain evidence="3">NBRC 105414</strain>
    </source>
</reference>
<keyword evidence="4" id="KW-1185">Reference proteome</keyword>
<feature type="compositionally biased region" description="Low complexity" evidence="1">
    <location>
        <begin position="115"/>
        <end position="128"/>
    </location>
</feature>
<dbReference type="EMBL" id="JANBUL010000131">
    <property type="protein sequence ID" value="KAJ2780607.1"/>
    <property type="molecule type" value="Genomic_DNA"/>
</dbReference>
<gene>
    <name evidence="3" type="ORF">H4R18_003363</name>
</gene>
<accession>A0A9W8HCB2</accession>
<evidence type="ECO:0000256" key="2">
    <source>
        <dbReference type="SAM" id="SignalP"/>
    </source>
</evidence>
<dbReference type="AlphaFoldDB" id="A0A9W8HCB2"/>
<dbReference type="Proteomes" id="UP001140217">
    <property type="component" value="Unassembled WGS sequence"/>
</dbReference>
<evidence type="ECO:0000313" key="3">
    <source>
        <dbReference type="EMBL" id="KAJ2780607.1"/>
    </source>
</evidence>
<name>A0A9W8HCB2_9FUNG</name>
<proteinExistence type="predicted"/>
<feature type="region of interest" description="Disordered" evidence="1">
    <location>
        <begin position="36"/>
        <end position="190"/>
    </location>
</feature>
<sequence length="212" mass="22385">MKLFAAIVLLASAVAAQEIGAEGGDLVAAGPAAVNDENVNKGTQTSNSLIDASTSGNNKLSGLTGNSFQESKSNSASSDNNIINPTSNGVSGNRGNTANGANNRLTGNRRRDVIINHNSNNRDSSNHNSHNRIIEGDRFRGHHPHGAHHRRDAPDYRGGAHEGHPRTEQSVGRGGVEQSVHSGRANVEQSIHDGAIVQHVVRRRSVPGASYF</sequence>
<feature type="compositionally biased region" description="Low complexity" evidence="1">
    <location>
        <begin position="93"/>
        <end position="106"/>
    </location>
</feature>
<keyword evidence="2" id="KW-0732">Signal</keyword>
<feature type="chain" id="PRO_5040956335" evidence="2">
    <location>
        <begin position="17"/>
        <end position="212"/>
    </location>
</feature>
<feature type="compositionally biased region" description="Polar residues" evidence="1">
    <location>
        <begin position="40"/>
        <end position="70"/>
    </location>
</feature>
<protein>
    <submittedName>
        <fullName evidence="3">Uncharacterized protein</fullName>
    </submittedName>
</protein>
<feature type="compositionally biased region" description="Basic residues" evidence="1">
    <location>
        <begin position="140"/>
        <end position="151"/>
    </location>
</feature>
<evidence type="ECO:0000313" key="4">
    <source>
        <dbReference type="Proteomes" id="UP001140217"/>
    </source>
</evidence>
<organism evidence="3 4">
    <name type="scientific">Coemansia javaensis</name>
    <dbReference type="NCBI Taxonomy" id="2761396"/>
    <lineage>
        <taxon>Eukaryota</taxon>
        <taxon>Fungi</taxon>
        <taxon>Fungi incertae sedis</taxon>
        <taxon>Zoopagomycota</taxon>
        <taxon>Kickxellomycotina</taxon>
        <taxon>Kickxellomycetes</taxon>
        <taxon>Kickxellales</taxon>
        <taxon>Kickxellaceae</taxon>
        <taxon>Coemansia</taxon>
    </lineage>
</organism>